<feature type="compositionally biased region" description="Low complexity" evidence="1">
    <location>
        <begin position="46"/>
        <end position="60"/>
    </location>
</feature>
<evidence type="ECO:0000313" key="4">
    <source>
        <dbReference type="Proteomes" id="UP000249130"/>
    </source>
</evidence>
<feature type="signal peptide" evidence="2">
    <location>
        <begin position="1"/>
        <end position="24"/>
    </location>
</feature>
<sequence length="126" mass="12529">MIRRACAAFLAAALLLQILLPSLALPGSPTTSALDWALADGFCRGAAASSPDASSAPAPAGQRPDTRGHACCVLCTTPGTAGADGPVAGRAPAWSRVAAVRPIRLAVAAVPASERSPVRPRAPPVG</sequence>
<reference evidence="3 4" key="1">
    <citation type="submission" date="2017-07" db="EMBL/GenBank/DDBJ databases">
        <title>Draft Genome Sequences of Select Purple Nonsulfur Bacteria.</title>
        <authorList>
            <person name="Lasarre B."/>
            <person name="Mckinlay J.B."/>
        </authorList>
    </citation>
    <scope>NUCLEOTIDE SEQUENCE [LARGE SCALE GENOMIC DNA]</scope>
    <source>
        <strain evidence="3 4">DSM 5909</strain>
    </source>
</reference>
<keyword evidence="2" id="KW-0732">Signal</keyword>
<evidence type="ECO:0000256" key="2">
    <source>
        <dbReference type="SAM" id="SignalP"/>
    </source>
</evidence>
<evidence type="ECO:0008006" key="5">
    <source>
        <dbReference type="Google" id="ProtNLM"/>
    </source>
</evidence>
<name>A0A327KSH1_9BRAD</name>
<dbReference type="OrthoDB" id="10013683at2"/>
<gene>
    <name evidence="3" type="ORF">CH341_20770</name>
</gene>
<feature type="chain" id="PRO_5016382516" description="DUF2946 domain-containing protein" evidence="2">
    <location>
        <begin position="25"/>
        <end position="126"/>
    </location>
</feature>
<dbReference type="AlphaFoldDB" id="A0A327KSH1"/>
<evidence type="ECO:0000313" key="3">
    <source>
        <dbReference type="EMBL" id="RAI41880.1"/>
    </source>
</evidence>
<proteinExistence type="predicted"/>
<dbReference type="Proteomes" id="UP000249130">
    <property type="component" value="Unassembled WGS sequence"/>
</dbReference>
<evidence type="ECO:0000256" key="1">
    <source>
        <dbReference type="SAM" id="MobiDB-lite"/>
    </source>
</evidence>
<protein>
    <recommendedName>
        <fullName evidence="5">DUF2946 domain-containing protein</fullName>
    </recommendedName>
</protein>
<dbReference type="EMBL" id="NPEX01000173">
    <property type="protein sequence ID" value="RAI41880.1"/>
    <property type="molecule type" value="Genomic_DNA"/>
</dbReference>
<comment type="caution">
    <text evidence="3">The sequence shown here is derived from an EMBL/GenBank/DDBJ whole genome shotgun (WGS) entry which is preliminary data.</text>
</comment>
<dbReference type="RefSeq" id="WP_111420910.1">
    <property type="nucleotide sequence ID" value="NZ_NPEX01000173.1"/>
</dbReference>
<keyword evidence="4" id="KW-1185">Reference proteome</keyword>
<organism evidence="3 4">
    <name type="scientific">Rhodoplanes roseus</name>
    <dbReference type="NCBI Taxonomy" id="29409"/>
    <lineage>
        <taxon>Bacteria</taxon>
        <taxon>Pseudomonadati</taxon>
        <taxon>Pseudomonadota</taxon>
        <taxon>Alphaproteobacteria</taxon>
        <taxon>Hyphomicrobiales</taxon>
        <taxon>Nitrobacteraceae</taxon>
        <taxon>Rhodoplanes</taxon>
    </lineage>
</organism>
<accession>A0A327KSH1</accession>
<feature type="region of interest" description="Disordered" evidence="1">
    <location>
        <begin position="46"/>
        <end position="66"/>
    </location>
</feature>